<name>A0ABQ6GXK1_9GAMM</name>
<dbReference type="Gene3D" id="1.20.910.10">
    <property type="entry name" value="Heme oxygenase-like"/>
    <property type="match status" value="1"/>
</dbReference>
<dbReference type="Proteomes" id="UP001157186">
    <property type="component" value="Unassembled WGS sequence"/>
</dbReference>
<keyword evidence="2" id="KW-1185">Reference proteome</keyword>
<reference evidence="1 2" key="1">
    <citation type="submission" date="2023-03" db="EMBL/GenBank/DDBJ databases">
        <title>Draft genome sequence of Thalassotalea insulae KCTC 62186T.</title>
        <authorList>
            <person name="Sawabe T."/>
        </authorList>
    </citation>
    <scope>NUCLEOTIDE SEQUENCE [LARGE SCALE GENOMIC DNA]</scope>
    <source>
        <strain evidence="1 2">KCTC 62186</strain>
    </source>
</reference>
<dbReference type="SUPFAM" id="SSF48613">
    <property type="entry name" value="Heme oxygenase-like"/>
    <property type="match status" value="1"/>
</dbReference>
<dbReference type="EMBL" id="BSST01000001">
    <property type="protein sequence ID" value="GLX80044.1"/>
    <property type="molecule type" value="Genomic_DNA"/>
</dbReference>
<gene>
    <name evidence="1" type="ORF">tinsulaeT_33840</name>
</gene>
<protein>
    <recommendedName>
        <fullName evidence="3">Iron-containing redox enzyme family protein</fullName>
    </recommendedName>
</protein>
<comment type="caution">
    <text evidence="1">The sequence shown here is derived from an EMBL/GenBank/DDBJ whole genome shotgun (WGS) entry which is preliminary data.</text>
</comment>
<evidence type="ECO:0008006" key="3">
    <source>
        <dbReference type="Google" id="ProtNLM"/>
    </source>
</evidence>
<evidence type="ECO:0000313" key="1">
    <source>
        <dbReference type="EMBL" id="GLX80044.1"/>
    </source>
</evidence>
<accession>A0ABQ6GXK1</accession>
<dbReference type="InterPro" id="IPR016084">
    <property type="entry name" value="Haem_Oase-like_multi-hlx"/>
</dbReference>
<sequence>MSSHYEKLSHRLALMEARACEINRKFLALSVNPQVCIEQAIMNYRVSNATVALMKEVIRCSARYDENEVLQPLVRYMKKHIPEEAGHDEWFLDDLTVLGVSREEVKAKLPNSNISSLIGSQYYWINHVHPVAFMGYLFCSETHHPTVEYVEKLIANSGLPAEGFSSLMHHAKLDVHHKEDIINVLNGLPLTEDLLKIVEMSAFQTYRYIALVMEDVCKTAPIVQKAIA</sequence>
<organism evidence="1 2">
    <name type="scientific">Thalassotalea insulae</name>
    <dbReference type="NCBI Taxonomy" id="2056778"/>
    <lineage>
        <taxon>Bacteria</taxon>
        <taxon>Pseudomonadati</taxon>
        <taxon>Pseudomonadota</taxon>
        <taxon>Gammaproteobacteria</taxon>
        <taxon>Alteromonadales</taxon>
        <taxon>Colwelliaceae</taxon>
        <taxon>Thalassotalea</taxon>
    </lineage>
</organism>
<dbReference type="Pfam" id="PF14518">
    <property type="entry name" value="Haem_oxygenas_2"/>
    <property type="match status" value="1"/>
</dbReference>
<dbReference type="RefSeq" id="WP_284246003.1">
    <property type="nucleotide sequence ID" value="NZ_BSST01000001.1"/>
</dbReference>
<evidence type="ECO:0000313" key="2">
    <source>
        <dbReference type="Proteomes" id="UP001157186"/>
    </source>
</evidence>
<proteinExistence type="predicted"/>